<reference evidence="11" key="1">
    <citation type="submission" date="2021-02" db="EMBL/GenBank/DDBJ databases">
        <title>First Annotated Genome of the Yellow-green Alga Tribonema minus.</title>
        <authorList>
            <person name="Mahan K.M."/>
        </authorList>
    </citation>
    <scope>NUCLEOTIDE SEQUENCE</scope>
    <source>
        <strain evidence="11">UTEX B ZZ1240</strain>
    </source>
</reference>
<proteinExistence type="predicted"/>
<evidence type="ECO:0000256" key="8">
    <source>
        <dbReference type="ARBA" id="ARBA00022989"/>
    </source>
</evidence>
<dbReference type="SUPFAM" id="SSF81665">
    <property type="entry name" value="Calcium ATPase, transmembrane domain M"/>
    <property type="match status" value="1"/>
</dbReference>
<dbReference type="NCBIfam" id="TIGR01494">
    <property type="entry name" value="ATPase_P-type"/>
    <property type="match status" value="1"/>
</dbReference>
<dbReference type="GO" id="GO:0046872">
    <property type="term" value="F:metal ion binding"/>
    <property type="evidence" value="ECO:0007669"/>
    <property type="project" value="UniProtKB-KW"/>
</dbReference>
<dbReference type="OrthoDB" id="48943at2759"/>
<evidence type="ECO:0000256" key="9">
    <source>
        <dbReference type="ARBA" id="ARBA00023136"/>
    </source>
</evidence>
<keyword evidence="5" id="KW-0067">ATP-binding</keyword>
<dbReference type="EMBL" id="JAFCMP010000068">
    <property type="protein sequence ID" value="KAG5188600.1"/>
    <property type="molecule type" value="Genomic_DNA"/>
</dbReference>
<feature type="non-terminal residue" evidence="11">
    <location>
        <position position="200"/>
    </location>
</feature>
<comment type="caution">
    <text evidence="11">The sequence shown here is derived from an EMBL/GenBank/DDBJ whole genome shotgun (WGS) entry which is preliminary data.</text>
</comment>
<accession>A0A835ZC11</accession>
<evidence type="ECO:0000256" key="10">
    <source>
        <dbReference type="SAM" id="Phobius"/>
    </source>
</evidence>
<dbReference type="PANTHER" id="PTHR45630">
    <property type="entry name" value="CATION-TRANSPORTING ATPASE-RELATED"/>
    <property type="match status" value="1"/>
</dbReference>
<dbReference type="GO" id="GO:0016020">
    <property type="term" value="C:membrane"/>
    <property type="evidence" value="ECO:0007669"/>
    <property type="project" value="UniProtKB-SubCell"/>
</dbReference>
<dbReference type="InterPro" id="IPR018303">
    <property type="entry name" value="ATPase_P-typ_P_site"/>
</dbReference>
<keyword evidence="8 10" id="KW-1133">Transmembrane helix</keyword>
<evidence type="ECO:0000256" key="4">
    <source>
        <dbReference type="ARBA" id="ARBA00022741"/>
    </source>
</evidence>
<dbReference type="Gene3D" id="1.20.1110.10">
    <property type="entry name" value="Calcium-transporting ATPase, transmembrane domain"/>
    <property type="match status" value="1"/>
</dbReference>
<evidence type="ECO:0000256" key="3">
    <source>
        <dbReference type="ARBA" id="ARBA00022723"/>
    </source>
</evidence>
<dbReference type="InterPro" id="IPR001757">
    <property type="entry name" value="P_typ_ATPase"/>
</dbReference>
<feature type="transmembrane region" description="Helical" evidence="10">
    <location>
        <begin position="40"/>
        <end position="59"/>
    </location>
</feature>
<protein>
    <submittedName>
        <fullName evidence="11">Uncharacterized protein</fullName>
    </submittedName>
</protein>
<keyword evidence="12" id="KW-1185">Reference proteome</keyword>
<name>A0A835ZC11_9STRA</name>
<dbReference type="PROSITE" id="PS00154">
    <property type="entry name" value="ATPASE_E1_E2"/>
    <property type="match status" value="1"/>
</dbReference>
<evidence type="ECO:0000256" key="2">
    <source>
        <dbReference type="ARBA" id="ARBA00022692"/>
    </source>
</evidence>
<evidence type="ECO:0000256" key="6">
    <source>
        <dbReference type="ARBA" id="ARBA00022842"/>
    </source>
</evidence>
<evidence type="ECO:0000256" key="7">
    <source>
        <dbReference type="ARBA" id="ARBA00022967"/>
    </source>
</evidence>
<dbReference type="GO" id="GO:0005524">
    <property type="term" value="F:ATP binding"/>
    <property type="evidence" value="ECO:0007669"/>
    <property type="project" value="UniProtKB-KW"/>
</dbReference>
<comment type="subcellular location">
    <subcellularLocation>
        <location evidence="1">Membrane</location>
        <topology evidence="1">Multi-pass membrane protein</topology>
    </subcellularLocation>
</comment>
<feature type="non-terminal residue" evidence="11">
    <location>
        <position position="1"/>
    </location>
</feature>
<dbReference type="AlphaFoldDB" id="A0A835ZC11"/>
<dbReference type="InterPro" id="IPR006544">
    <property type="entry name" value="P-type_TPase_V"/>
</dbReference>
<evidence type="ECO:0000256" key="1">
    <source>
        <dbReference type="ARBA" id="ARBA00004141"/>
    </source>
</evidence>
<dbReference type="InterPro" id="IPR023298">
    <property type="entry name" value="ATPase_P-typ_TM_dom_sf"/>
</dbReference>
<sequence length="200" mass="21344">PVLSLVVGTGASTAKGRLIRAIKHPQSKTSHADEQEKDSMAFLLVLFVIVLIFVAWYAIYAGVRQHQSAGKIVLRCMDIVTIMVPAALPLALTIGASAALQRLMQRGIFCTAPDHIVSAGHVDTICYDKTGTLTREGDTLVGIIPAHILAASKFPHLQDVGGDMAHVMSACHSLEPLESTGCLVGESLELEMFGATGWQQ</sequence>
<dbReference type="GO" id="GO:0140358">
    <property type="term" value="F:P-type transmembrane transporter activity"/>
    <property type="evidence" value="ECO:0007669"/>
    <property type="project" value="InterPro"/>
</dbReference>
<evidence type="ECO:0000313" key="11">
    <source>
        <dbReference type="EMBL" id="KAG5188600.1"/>
    </source>
</evidence>
<keyword evidence="2 10" id="KW-0812">Transmembrane</keyword>
<keyword evidence="7" id="KW-1278">Translocase</keyword>
<keyword evidence="3" id="KW-0479">Metal-binding</keyword>
<keyword evidence="6" id="KW-0460">Magnesium</keyword>
<keyword evidence="4" id="KW-0547">Nucleotide-binding</keyword>
<organism evidence="11 12">
    <name type="scientific">Tribonema minus</name>
    <dbReference type="NCBI Taxonomy" id="303371"/>
    <lineage>
        <taxon>Eukaryota</taxon>
        <taxon>Sar</taxon>
        <taxon>Stramenopiles</taxon>
        <taxon>Ochrophyta</taxon>
        <taxon>PX clade</taxon>
        <taxon>Xanthophyceae</taxon>
        <taxon>Tribonematales</taxon>
        <taxon>Tribonemataceae</taxon>
        <taxon>Tribonema</taxon>
    </lineage>
</organism>
<evidence type="ECO:0000313" key="12">
    <source>
        <dbReference type="Proteomes" id="UP000664859"/>
    </source>
</evidence>
<keyword evidence="9 10" id="KW-0472">Membrane</keyword>
<dbReference type="Proteomes" id="UP000664859">
    <property type="component" value="Unassembled WGS sequence"/>
</dbReference>
<gene>
    <name evidence="11" type="ORF">JKP88DRAFT_135235</name>
</gene>
<dbReference type="GO" id="GO:0019829">
    <property type="term" value="F:ATPase-coupled monoatomic cation transmembrane transporter activity"/>
    <property type="evidence" value="ECO:0007669"/>
    <property type="project" value="TreeGrafter"/>
</dbReference>
<dbReference type="GO" id="GO:0016887">
    <property type="term" value="F:ATP hydrolysis activity"/>
    <property type="evidence" value="ECO:0007669"/>
    <property type="project" value="InterPro"/>
</dbReference>
<evidence type="ECO:0000256" key="5">
    <source>
        <dbReference type="ARBA" id="ARBA00022840"/>
    </source>
</evidence>
<feature type="transmembrane region" description="Helical" evidence="10">
    <location>
        <begin position="79"/>
        <end position="100"/>
    </location>
</feature>